<evidence type="ECO:0000313" key="2">
    <source>
        <dbReference type="EMBL" id="GFO42875.1"/>
    </source>
</evidence>
<dbReference type="Pfam" id="PF00754">
    <property type="entry name" value="F5_F8_type_C"/>
    <property type="match status" value="1"/>
</dbReference>
<organism evidence="2 3">
    <name type="scientific">Plakobranchus ocellatus</name>
    <dbReference type="NCBI Taxonomy" id="259542"/>
    <lineage>
        <taxon>Eukaryota</taxon>
        <taxon>Metazoa</taxon>
        <taxon>Spiralia</taxon>
        <taxon>Lophotrochozoa</taxon>
        <taxon>Mollusca</taxon>
        <taxon>Gastropoda</taxon>
        <taxon>Heterobranchia</taxon>
        <taxon>Euthyneura</taxon>
        <taxon>Panpulmonata</taxon>
        <taxon>Sacoglossa</taxon>
        <taxon>Placobranchoidea</taxon>
        <taxon>Plakobranchidae</taxon>
        <taxon>Plakobranchus</taxon>
    </lineage>
</organism>
<gene>
    <name evidence="2" type="ORF">PoB_006938000</name>
</gene>
<protein>
    <recommendedName>
        <fullName evidence="1">F5/8 type C domain-containing protein</fullName>
    </recommendedName>
</protein>
<name>A0AAV4DFV9_9GAST</name>
<keyword evidence="3" id="KW-1185">Reference proteome</keyword>
<dbReference type="InterPro" id="IPR008979">
    <property type="entry name" value="Galactose-bd-like_sf"/>
</dbReference>
<evidence type="ECO:0000259" key="1">
    <source>
        <dbReference type="PROSITE" id="PS50022"/>
    </source>
</evidence>
<dbReference type="SUPFAM" id="SSF49785">
    <property type="entry name" value="Galactose-binding domain-like"/>
    <property type="match status" value="1"/>
</dbReference>
<comment type="caution">
    <text evidence="2">The sequence shown here is derived from an EMBL/GenBank/DDBJ whole genome shotgun (WGS) entry which is preliminary data.</text>
</comment>
<dbReference type="PROSITE" id="PS50022">
    <property type="entry name" value="FA58C_3"/>
    <property type="match status" value="1"/>
</dbReference>
<evidence type="ECO:0000313" key="3">
    <source>
        <dbReference type="Proteomes" id="UP000735302"/>
    </source>
</evidence>
<feature type="domain" description="F5/8 type C" evidence="1">
    <location>
        <begin position="904"/>
        <end position="1047"/>
    </location>
</feature>
<reference evidence="2 3" key="1">
    <citation type="journal article" date="2021" name="Elife">
        <title>Chloroplast acquisition without the gene transfer in kleptoplastic sea slugs, Plakobranchus ocellatus.</title>
        <authorList>
            <person name="Maeda T."/>
            <person name="Takahashi S."/>
            <person name="Yoshida T."/>
            <person name="Shimamura S."/>
            <person name="Takaki Y."/>
            <person name="Nagai Y."/>
            <person name="Toyoda A."/>
            <person name="Suzuki Y."/>
            <person name="Arimoto A."/>
            <person name="Ishii H."/>
            <person name="Satoh N."/>
            <person name="Nishiyama T."/>
            <person name="Hasebe M."/>
            <person name="Maruyama T."/>
            <person name="Minagawa J."/>
            <person name="Obokata J."/>
            <person name="Shigenobu S."/>
        </authorList>
    </citation>
    <scope>NUCLEOTIDE SEQUENCE [LARGE SCALE GENOMIC DNA]</scope>
</reference>
<accession>A0AAV4DFV9</accession>
<dbReference type="Proteomes" id="UP000735302">
    <property type="component" value="Unassembled WGS sequence"/>
</dbReference>
<dbReference type="InterPro" id="IPR000421">
    <property type="entry name" value="FA58C"/>
</dbReference>
<proteinExistence type="predicted"/>
<dbReference type="AlphaFoldDB" id="A0AAV4DFV9"/>
<dbReference type="EMBL" id="BLXT01007821">
    <property type="protein sequence ID" value="GFO42875.1"/>
    <property type="molecule type" value="Genomic_DNA"/>
</dbReference>
<dbReference type="Gene3D" id="2.60.120.260">
    <property type="entry name" value="Galactose-binding domain-like"/>
    <property type="match status" value="1"/>
</dbReference>
<sequence>MHTHIYTLNTPRTAAGQVSSVASSSWSASSGASNMLFSVAVKGTDHSDAGVGSSHTVTLTVTKDGVQMSGVPSATVRVVADSSATSITDQNMPVMNMSYAAESSDTAIVGMTVKALADIQTFPNTLYMPFSFEAIMPNISGEPLGKICKVELHSVGRNTPCILNEVLKDQVQLLSSFDASVTDRAVLTMSGLCNLGLYNDTEADHAVLAVSFSLLDHSIYATDPDHWISMGVTYSSSQLWVGQMLITADTGSSLSALTDAPNLAVVDNNGAVSAIPLGYTAKFLVRIKFRPGDFTILTVNVSTTDDALSVCDVRLVRVGSAYPCFDSSSTVLISDVDTVVGVNRKGSIDMGYISSVGSDIFVADDYYDENTIELEVTARLTSNTGLASEGSTHNLNVEIKYDPNYASSLSATATVTATTTVHADVVTASTVSSAKTDGATLTSVSITGSDANVTNEDLNVIVLSESKRMLLTYETERSVTRHLQIQVSTPDSDTQTVEVVYMGLVSAGANLACVHKPWLTPVYSKRTGARTFNDLGTLDLGYVCNSGTVNTTEADTIDVALSSNAATSYLVVSRTLEVGDVSTYVDFEQVDMIVQNNTGIVFNSSESSIVMPVASYKLLPLVFLVPPYTSSKVYLDVDMPVNTSAILTIESFKIIRYGRNLHRFMDFIDSYSVNATSRYNTTQITNYALELGVITNTGVMTSEPDYTSDDDTFTVEVTVQMADSGAALHGTSHSVSVGLSVAKYVFILDIAIEVDRSINDLIFNMSSAVDNLASNTNHIEVDTILSLSDLSTAEGQDTTLMIFHPPYVSCQASLTSDKKEILSKQQKQNSLSINIGQLFFTDEVHIKTVLDANSSFAVPVGLSGLDSVLLFQPIADKNDGTVVPGDFEYVNVTVSTTTAVGTGCTPGPLGLESGLIQDCQISSSPDSISSATQGRYNSGTGWTPFVHYGAVRQERYFQVYFGNRVMVNKIKMQQTGTAKATKVTVRYSNDGMAWVEDPRNTMTPDTAQADQELDIPMPESARYIRVMITDLDDNSSAGTFKFELVGCNTTMDGPADLCSAVVSEPTTLTDFKRRTFLVADTKVYVCSMIHSDLQIKQKCYHSSDRLTWTEIDDRVGSLTGYDSEEPRVYGVSSDGLKHMSSMDGNEWVTSVPQDIVLAKAKPTFKYATEVPHTDATALKSANPDLIYRDSSYGATMTGIKYDNGGSWDLVFSWGQCCP</sequence>